<evidence type="ECO:0000256" key="1">
    <source>
        <dbReference type="ARBA" id="ARBA00023013"/>
    </source>
</evidence>
<dbReference type="Gramene" id="Ma02_t18140.1">
    <property type="protein sequence ID" value="Ma02_p18140.1"/>
    <property type="gene ID" value="Ma02_g18140"/>
</dbReference>
<dbReference type="EnsemblPlants" id="Ma02_t18140.1">
    <property type="protein sequence ID" value="Ma02_p18140.1"/>
    <property type="gene ID" value="Ma02_g18140"/>
</dbReference>
<sequence length="87" mass="9551">MGAGRMEMQKIKIGRPGEEEEVAVGGWETPKRAEFRIPAAVRCPAPPKKKSPSVAFGKRGDPPKNGYFHPPDLEALFALFSRREACA</sequence>
<dbReference type="GO" id="GO:0005634">
    <property type="term" value="C:nucleus"/>
    <property type="evidence" value="ECO:0000318"/>
    <property type="project" value="GO_Central"/>
</dbReference>
<reference evidence="4" key="1">
    <citation type="submission" date="2021-03" db="EMBL/GenBank/DDBJ databases">
        <authorList>
            <consortium name="Genoscope - CEA"/>
            <person name="William W."/>
        </authorList>
    </citation>
    <scope>NUCLEOTIDE SEQUENCE</scope>
    <source>
        <strain evidence="4">Doubled-haploid Pahang</strain>
    </source>
</reference>
<dbReference type="Proteomes" id="UP000012960">
    <property type="component" value="Unplaced"/>
</dbReference>
<dbReference type="AlphaFoldDB" id="A0A804I430"/>
<dbReference type="FunCoup" id="A0A804I430">
    <property type="interactions" value="3798"/>
</dbReference>
<dbReference type="InterPro" id="IPR040389">
    <property type="entry name" value="SMR"/>
</dbReference>
<evidence type="ECO:0000313" key="5">
    <source>
        <dbReference type="EnsemblPlants" id="Ma02_p18140.1"/>
    </source>
</evidence>
<organism evidence="5 6">
    <name type="scientific">Musa acuminata subsp. malaccensis</name>
    <name type="common">Wild banana</name>
    <name type="synonym">Musa malaccensis</name>
    <dbReference type="NCBI Taxonomy" id="214687"/>
    <lineage>
        <taxon>Eukaryota</taxon>
        <taxon>Viridiplantae</taxon>
        <taxon>Streptophyta</taxon>
        <taxon>Embryophyta</taxon>
        <taxon>Tracheophyta</taxon>
        <taxon>Spermatophyta</taxon>
        <taxon>Magnoliopsida</taxon>
        <taxon>Liliopsida</taxon>
        <taxon>Zingiberales</taxon>
        <taxon>Musaceae</taxon>
        <taxon>Musa</taxon>
    </lineage>
</organism>
<gene>
    <name evidence="4" type="ORF">GSMUA_72980.1</name>
</gene>
<dbReference type="GO" id="GO:0032875">
    <property type="term" value="P:regulation of DNA endoreduplication"/>
    <property type="evidence" value="ECO:0007669"/>
    <property type="project" value="InterPro"/>
</dbReference>
<evidence type="ECO:0000256" key="3">
    <source>
        <dbReference type="SAM" id="MobiDB-lite"/>
    </source>
</evidence>
<evidence type="ECO:0000313" key="6">
    <source>
        <dbReference type="Proteomes" id="UP000012960"/>
    </source>
</evidence>
<dbReference type="OMA" id="CRIPMAS"/>
<protein>
    <submittedName>
        <fullName evidence="4">(wild Malaysian banana) hypothetical protein</fullName>
    </submittedName>
</protein>
<name>A0A804I430_MUSAM</name>
<keyword evidence="2" id="KW-0131">Cell cycle</keyword>
<evidence type="ECO:0000256" key="2">
    <source>
        <dbReference type="ARBA" id="ARBA00023306"/>
    </source>
</evidence>
<dbReference type="GO" id="GO:0004860">
    <property type="term" value="F:protein kinase inhibitor activity"/>
    <property type="evidence" value="ECO:0007669"/>
    <property type="project" value="UniProtKB-KW"/>
</dbReference>
<accession>A0A804I430</accession>
<feature type="region of interest" description="Disordered" evidence="3">
    <location>
        <begin position="43"/>
        <end position="67"/>
    </location>
</feature>
<dbReference type="PANTHER" id="PTHR33142:SF15">
    <property type="entry name" value="CYCLIN-DEPENDENT PROTEIN KINASE INHIBITOR SMR4"/>
    <property type="match status" value="1"/>
</dbReference>
<proteinExistence type="predicted"/>
<dbReference type="InParanoid" id="A0A804I430"/>
<evidence type="ECO:0000313" key="4">
    <source>
        <dbReference type="EMBL" id="CAG1862404.1"/>
    </source>
</evidence>
<dbReference type="EMBL" id="HG996467">
    <property type="protein sequence ID" value="CAG1862404.1"/>
    <property type="molecule type" value="Genomic_DNA"/>
</dbReference>
<keyword evidence="1" id="KW-0649">Protein kinase inhibitor</keyword>
<reference evidence="5" key="2">
    <citation type="submission" date="2021-05" db="UniProtKB">
        <authorList>
            <consortium name="EnsemblPlants"/>
        </authorList>
    </citation>
    <scope>IDENTIFICATION</scope>
    <source>
        <strain evidence="5">subsp. malaccensis</strain>
    </source>
</reference>
<keyword evidence="6" id="KW-1185">Reference proteome</keyword>
<dbReference type="PANTHER" id="PTHR33142">
    <property type="entry name" value="CYCLIN-DEPENDENT PROTEIN KINASE INHIBITOR SMR13"/>
    <property type="match status" value="1"/>
</dbReference>